<dbReference type="Gene3D" id="3.40.50.300">
    <property type="entry name" value="P-loop containing nucleotide triphosphate hydrolases"/>
    <property type="match status" value="2"/>
</dbReference>
<dbReference type="PANTHER" id="PTHR11070">
    <property type="entry name" value="UVRD / RECB / PCRA DNA HELICASE FAMILY MEMBER"/>
    <property type="match status" value="1"/>
</dbReference>
<comment type="similarity">
    <text evidence="1">Belongs to the helicase family. UvrD subfamily.</text>
</comment>
<dbReference type="SUPFAM" id="SSF52540">
    <property type="entry name" value="P-loop containing nucleoside triphosphate hydrolases"/>
    <property type="match status" value="1"/>
</dbReference>
<comment type="catalytic activity">
    <reaction evidence="10">
        <text>ATP + H2O = ADP + phosphate + H(+)</text>
        <dbReference type="Rhea" id="RHEA:13065"/>
        <dbReference type="ChEBI" id="CHEBI:15377"/>
        <dbReference type="ChEBI" id="CHEBI:15378"/>
        <dbReference type="ChEBI" id="CHEBI:30616"/>
        <dbReference type="ChEBI" id="CHEBI:43474"/>
        <dbReference type="ChEBI" id="CHEBI:456216"/>
        <dbReference type="EC" id="5.6.2.4"/>
    </reaction>
</comment>
<name>A0A1Q2SSA8_UNCXX</name>
<dbReference type="PANTHER" id="PTHR11070:SF2">
    <property type="entry name" value="ATP-DEPENDENT DNA HELICASE SRS2"/>
    <property type="match status" value="1"/>
</dbReference>
<organism evidence="14">
    <name type="scientific">Calyptogena nautilei symbiont</name>
    <dbReference type="NCBI Taxonomy" id="596093"/>
    <lineage>
        <taxon>Bacteria</taxon>
    </lineage>
</organism>
<dbReference type="InterPro" id="IPR014016">
    <property type="entry name" value="UvrD-like_ATP-bd"/>
</dbReference>
<evidence type="ECO:0000256" key="9">
    <source>
        <dbReference type="ARBA" id="ARBA00034808"/>
    </source>
</evidence>
<feature type="domain" description="UvrD-like helicase C-terminal" evidence="13">
    <location>
        <begin position="288"/>
        <end position="563"/>
    </location>
</feature>
<dbReference type="InterPro" id="IPR027417">
    <property type="entry name" value="P-loop_NTPase"/>
</dbReference>
<dbReference type="GO" id="GO:0033202">
    <property type="term" value="C:DNA helicase complex"/>
    <property type="evidence" value="ECO:0007669"/>
    <property type="project" value="TreeGrafter"/>
</dbReference>
<keyword evidence="6" id="KW-0238">DNA-binding</keyword>
<evidence type="ECO:0000256" key="11">
    <source>
        <dbReference type="PROSITE-ProRule" id="PRU00560"/>
    </source>
</evidence>
<dbReference type="GO" id="GO:0043138">
    <property type="term" value="F:3'-5' DNA helicase activity"/>
    <property type="evidence" value="ECO:0007669"/>
    <property type="project" value="UniProtKB-EC"/>
</dbReference>
<dbReference type="InterPro" id="IPR000212">
    <property type="entry name" value="DNA_helicase_UvrD/REP"/>
</dbReference>
<gene>
    <name evidence="14" type="primary">uvrD</name>
</gene>
<dbReference type="GO" id="GO:0005829">
    <property type="term" value="C:cytosol"/>
    <property type="evidence" value="ECO:0007669"/>
    <property type="project" value="TreeGrafter"/>
</dbReference>
<keyword evidence="4 11" id="KW-0347">Helicase</keyword>
<evidence type="ECO:0000256" key="2">
    <source>
        <dbReference type="ARBA" id="ARBA00022741"/>
    </source>
</evidence>
<feature type="domain" description="UvrD-like helicase ATP-binding" evidence="12">
    <location>
        <begin position="9"/>
        <end position="287"/>
    </location>
</feature>
<evidence type="ECO:0000256" key="3">
    <source>
        <dbReference type="ARBA" id="ARBA00022801"/>
    </source>
</evidence>
<dbReference type="FunFam" id="1.10.10.160:FF:000001">
    <property type="entry name" value="ATP-dependent DNA helicase"/>
    <property type="match status" value="1"/>
</dbReference>
<dbReference type="GO" id="GO:0009314">
    <property type="term" value="P:response to radiation"/>
    <property type="evidence" value="ECO:0007669"/>
    <property type="project" value="UniProtKB-ARBA"/>
</dbReference>
<dbReference type="Pfam" id="PF13361">
    <property type="entry name" value="UvrD_C"/>
    <property type="match status" value="1"/>
</dbReference>
<dbReference type="Gene3D" id="1.10.10.160">
    <property type="match status" value="1"/>
</dbReference>
<feature type="binding site" evidence="11">
    <location>
        <begin position="30"/>
        <end position="37"/>
    </location>
    <ligand>
        <name>ATP</name>
        <dbReference type="ChEBI" id="CHEBI:30616"/>
    </ligand>
</feature>
<evidence type="ECO:0000256" key="4">
    <source>
        <dbReference type="ARBA" id="ARBA00022806"/>
    </source>
</evidence>
<dbReference type="Pfam" id="PF00580">
    <property type="entry name" value="UvrD-helicase"/>
    <property type="match status" value="1"/>
</dbReference>
<evidence type="ECO:0000256" key="5">
    <source>
        <dbReference type="ARBA" id="ARBA00022840"/>
    </source>
</evidence>
<evidence type="ECO:0000256" key="8">
    <source>
        <dbReference type="ARBA" id="ARBA00034617"/>
    </source>
</evidence>
<dbReference type="InterPro" id="IPR014017">
    <property type="entry name" value="DNA_helicase_UvrD-like_C"/>
</dbReference>
<dbReference type="EC" id="5.6.2.4" evidence="9"/>
<keyword evidence="3 11" id="KW-0378">Hydrolase</keyword>
<dbReference type="CDD" id="cd17932">
    <property type="entry name" value="DEXQc_UvrD"/>
    <property type="match status" value="1"/>
</dbReference>
<keyword evidence="2 11" id="KW-0547">Nucleotide-binding</keyword>
<evidence type="ECO:0000256" key="1">
    <source>
        <dbReference type="ARBA" id="ARBA00009922"/>
    </source>
</evidence>
<accession>A0A1Q2SSA8</accession>
<dbReference type="Pfam" id="PF21196">
    <property type="entry name" value="PcrA_UvrD_tudor"/>
    <property type="match status" value="1"/>
</dbReference>
<dbReference type="CDD" id="cd18807">
    <property type="entry name" value="SF1_C_UvrD"/>
    <property type="match status" value="1"/>
</dbReference>
<evidence type="ECO:0000256" key="7">
    <source>
        <dbReference type="ARBA" id="ARBA00023235"/>
    </source>
</evidence>
<sequence>MNLSEITNGLNDKQCQPVTLNNEKNALILAGAGSGKTRVLTHRIAYLITQKDIHIDAILVATFTNKAAAEMRKRLSILLRRPIQSMWMGTFHGLTHRLLRTHYEKARLTSGFQILDAQDQFRIIKRLMKENNIDESKFPIRKVQWFINNQKDRGIRAQDIDPSYNYFVKKSLEVFELYEAHCQTNDLIDFSELLIRSYELLKNNTDLLNHYQTRFEYILVDEFQDTNTMQYEWIKLLFGGNNRVFFVGDDDQSIYGWRGAKIENITKLYTDFAPIETIRLEQNYRSTGNILNASNALIAHNTNRMGKSLWTDAGNGKLIDVYEARTETNEADYVISSIQKLITDDASPSDCAILYRSNAQSRIFEDALIRYNIPYIIYGGLRFFERAEIKYALGYLRLIENSADNVAFDRVVNFPTRGIGNATVEKIRTFSQNNYTSLFQAAIQISSTLPTRSANALTGFTNLIEQMTDDTKHLDLSEKVANLLNTSGLMAHYSNDKTDKAGSKKENLEKLIITAAQQYNHEQDSEMNEVVGFISLASLDSSGDTNAPINQNVQLMTIHSAKGLEFPYVFLVGMEEDLFPSRQSKDEPHLMDEERRLCYVGMTRAMKKLSLSYAIKRFLHGQSLYAYPSRFLDEIPSEYLNKIKAKFGATIQNYNADNTFNQNIMPKSDGQLSIGASVKHAKFGLGIVLNFEGQGDSARVQIKFKQVGTKWLISAYANLEFV</sequence>
<dbReference type="GO" id="GO:0005524">
    <property type="term" value="F:ATP binding"/>
    <property type="evidence" value="ECO:0007669"/>
    <property type="project" value="UniProtKB-UniRule"/>
</dbReference>
<dbReference type="GO" id="GO:0003677">
    <property type="term" value="F:DNA binding"/>
    <property type="evidence" value="ECO:0007669"/>
    <property type="project" value="UniProtKB-KW"/>
</dbReference>
<evidence type="ECO:0000259" key="13">
    <source>
        <dbReference type="PROSITE" id="PS51217"/>
    </source>
</evidence>
<dbReference type="AlphaFoldDB" id="A0A1Q2SSA8"/>
<evidence type="ECO:0000313" key="14">
    <source>
        <dbReference type="EMBL" id="BAW82226.1"/>
    </source>
</evidence>
<protein>
    <recommendedName>
        <fullName evidence="9">DNA 3'-5' helicase</fullName>
        <ecNumber evidence="9">5.6.2.4</ecNumber>
    </recommendedName>
</protein>
<keyword evidence="7" id="KW-0413">Isomerase</keyword>
<dbReference type="InterPro" id="IPR013986">
    <property type="entry name" value="DExx_box_DNA_helicase_dom_sf"/>
</dbReference>
<dbReference type="Gene3D" id="1.10.486.10">
    <property type="entry name" value="PCRA, domain 4"/>
    <property type="match status" value="1"/>
</dbReference>
<dbReference type="GO" id="GO:0016887">
    <property type="term" value="F:ATP hydrolysis activity"/>
    <property type="evidence" value="ECO:0007669"/>
    <property type="project" value="RHEA"/>
</dbReference>
<dbReference type="PROSITE" id="PS51217">
    <property type="entry name" value="UVRD_HELICASE_CTER"/>
    <property type="match status" value="1"/>
</dbReference>
<evidence type="ECO:0000256" key="10">
    <source>
        <dbReference type="ARBA" id="ARBA00048988"/>
    </source>
</evidence>
<dbReference type="GO" id="GO:0000725">
    <property type="term" value="P:recombinational repair"/>
    <property type="evidence" value="ECO:0007669"/>
    <property type="project" value="TreeGrafter"/>
</dbReference>
<comment type="catalytic activity">
    <reaction evidence="8">
        <text>Couples ATP hydrolysis with the unwinding of duplex DNA by translocating in the 3'-5' direction.</text>
        <dbReference type="EC" id="5.6.2.4"/>
    </reaction>
</comment>
<dbReference type="PROSITE" id="PS51198">
    <property type="entry name" value="UVRD_HELICASE_ATP_BIND"/>
    <property type="match status" value="1"/>
</dbReference>
<dbReference type="EMBL" id="AB911401">
    <property type="protein sequence ID" value="BAW82226.1"/>
    <property type="molecule type" value="Genomic_DNA"/>
</dbReference>
<evidence type="ECO:0000259" key="12">
    <source>
        <dbReference type="PROSITE" id="PS51198"/>
    </source>
</evidence>
<proteinExistence type="inferred from homology"/>
<reference evidence="14" key="1">
    <citation type="journal article" date="2017" name="PLoS ONE">
        <title>Loss of genes related to Nucleotide Excision Repair (NER) and implications for reductive genome evolution in symbionts of deep-sea vesicomyid clams.</title>
        <authorList>
            <person name="Shimamura S."/>
            <person name="Kaneko T."/>
            <person name="Ozawa G."/>
            <person name="Nishino-Matsumoto M."/>
            <person name="Koshiishi T."/>
            <person name="Takaki Y."/>
            <person name="Kato C."/>
            <person name="Takai K."/>
            <person name="Yoshida T."/>
            <person name="Fujikura K."/>
            <person name="Barry J.P."/>
            <person name="Maruyama T."/>
        </authorList>
    </citation>
    <scope>NUCLEOTIDE SEQUENCE</scope>
</reference>
<evidence type="ECO:0000256" key="6">
    <source>
        <dbReference type="ARBA" id="ARBA00023125"/>
    </source>
</evidence>
<dbReference type="NCBIfam" id="NF008743">
    <property type="entry name" value="PRK11773.1"/>
    <property type="match status" value="1"/>
</dbReference>
<keyword evidence="5 11" id="KW-0067">ATP-binding</keyword>